<feature type="domain" description="Aminoglycoside phosphotransferase" evidence="2">
    <location>
        <begin position="126"/>
        <end position="320"/>
    </location>
</feature>
<dbReference type="Gene3D" id="3.90.1200.10">
    <property type="match status" value="1"/>
</dbReference>
<evidence type="ECO:0000313" key="4">
    <source>
        <dbReference type="Proteomes" id="UP000295124"/>
    </source>
</evidence>
<dbReference type="SUPFAM" id="SSF56112">
    <property type="entry name" value="Protein kinase-like (PK-like)"/>
    <property type="match status" value="1"/>
</dbReference>
<dbReference type="Pfam" id="PF01636">
    <property type="entry name" value="APH"/>
    <property type="match status" value="1"/>
</dbReference>
<evidence type="ECO:0000313" key="3">
    <source>
        <dbReference type="EMBL" id="TDD59477.1"/>
    </source>
</evidence>
<name>A0A4V2YPW8_9ACTN</name>
<organism evidence="3 4">
    <name type="scientific">Kribbella antibiotica</name>
    <dbReference type="NCBI Taxonomy" id="190195"/>
    <lineage>
        <taxon>Bacteria</taxon>
        <taxon>Bacillati</taxon>
        <taxon>Actinomycetota</taxon>
        <taxon>Actinomycetes</taxon>
        <taxon>Propionibacteriales</taxon>
        <taxon>Kribbellaceae</taxon>
        <taxon>Kribbella</taxon>
    </lineage>
</organism>
<dbReference type="EMBL" id="SMKX01000035">
    <property type="protein sequence ID" value="TDD59477.1"/>
    <property type="molecule type" value="Genomic_DNA"/>
</dbReference>
<proteinExistence type="predicted"/>
<keyword evidence="4" id="KW-1185">Reference proteome</keyword>
<comment type="caution">
    <text evidence="3">The sequence shown here is derived from an EMBL/GenBank/DDBJ whole genome shotgun (WGS) entry which is preliminary data.</text>
</comment>
<dbReference type="InterPro" id="IPR002575">
    <property type="entry name" value="Aminoglycoside_PTrfase"/>
</dbReference>
<evidence type="ECO:0000259" key="2">
    <source>
        <dbReference type="Pfam" id="PF01636"/>
    </source>
</evidence>
<evidence type="ECO:0000256" key="1">
    <source>
        <dbReference type="SAM" id="MobiDB-lite"/>
    </source>
</evidence>
<reference evidence="3 4" key="1">
    <citation type="submission" date="2019-03" db="EMBL/GenBank/DDBJ databases">
        <title>Draft genome sequences of novel Actinobacteria.</title>
        <authorList>
            <person name="Sahin N."/>
            <person name="Ay H."/>
            <person name="Saygin H."/>
        </authorList>
    </citation>
    <scope>NUCLEOTIDE SEQUENCE [LARGE SCALE GENOMIC DNA]</scope>
    <source>
        <strain evidence="3 4">JCM 13523</strain>
    </source>
</reference>
<gene>
    <name evidence="3" type="ORF">E1263_14945</name>
</gene>
<protein>
    <recommendedName>
        <fullName evidence="2">Aminoglycoside phosphotransferase domain-containing protein</fullName>
    </recommendedName>
</protein>
<dbReference type="OrthoDB" id="144109at2"/>
<dbReference type="AlphaFoldDB" id="A0A4V2YPW8"/>
<dbReference type="InterPro" id="IPR011009">
    <property type="entry name" value="Kinase-like_dom_sf"/>
</dbReference>
<dbReference type="Proteomes" id="UP000295124">
    <property type="component" value="Unassembled WGS sequence"/>
</dbReference>
<feature type="region of interest" description="Disordered" evidence="1">
    <location>
        <begin position="1"/>
        <end position="30"/>
    </location>
</feature>
<accession>A0A4V2YPW8</accession>
<sequence length="419" mass="45219">MGPLATSHPRRSPLPRLAASHPPNQSRQTGRALRRVLMQYPLTNKRRTAVLDGLQAACGQRPTVVAEHQVGHEWAPVTRLVFDRDLPGVGRTAIVKTRRVDGEGHGGPAYLRREVAGLRAAAPSGTAAQLILYDDRSGVVVQSDLGVWPTLEKVLHGDDRGQAVAAMHSFAQTVGRLHASTINRRTDHAQALAEFGGADVTTGADTGTRGTRRWHLVEAACQDLGFPDAGKARDDIAFVRAQLEAPGRYAAVVHNDLNPTNALVTDDGVRLVDFEGSGFGHIGFDASFLHFPFPHHSANWSVLPQSVTQAADAAYRAELGTAMLSGYDEMVAVGAAAAMAGRVVRLPVLARDDQSPDDSWRRRAQLVQQIGVLNRLIGRTRILSNLASWSHELAEAMTRRWPDATQPPPKLFTAFGSGS</sequence>